<protein>
    <submittedName>
        <fullName evidence="4">SAM-dependent methyltransferase</fullName>
    </submittedName>
</protein>
<evidence type="ECO:0000256" key="2">
    <source>
        <dbReference type="ARBA" id="ARBA00023125"/>
    </source>
</evidence>
<dbReference type="SUPFAM" id="SSF53335">
    <property type="entry name" value="S-adenosyl-L-methionine-dependent methyltransferases"/>
    <property type="match status" value="1"/>
</dbReference>
<evidence type="ECO:0000259" key="3">
    <source>
        <dbReference type="Pfam" id="PF02384"/>
    </source>
</evidence>
<feature type="domain" description="DNA methylase adenine-specific" evidence="3">
    <location>
        <begin position="168"/>
        <end position="390"/>
    </location>
</feature>
<proteinExistence type="predicted"/>
<dbReference type="InterPro" id="IPR052916">
    <property type="entry name" value="Type-I_RE_MTase_Subunit"/>
</dbReference>
<dbReference type="GO" id="GO:0008168">
    <property type="term" value="F:methyltransferase activity"/>
    <property type="evidence" value="ECO:0007669"/>
    <property type="project" value="UniProtKB-KW"/>
</dbReference>
<dbReference type="PROSITE" id="PS00092">
    <property type="entry name" value="N6_MTASE"/>
    <property type="match status" value="1"/>
</dbReference>
<name>A0ABS2LLV2_9ACTN</name>
<keyword evidence="2" id="KW-0238">DNA-binding</keyword>
<dbReference type="EMBL" id="JAFBBP010000001">
    <property type="protein sequence ID" value="MBM7489141.1"/>
    <property type="molecule type" value="Genomic_DNA"/>
</dbReference>
<keyword evidence="5" id="KW-1185">Reference proteome</keyword>
<dbReference type="Gene3D" id="3.40.50.150">
    <property type="entry name" value="Vaccinia Virus protein VP39"/>
    <property type="match status" value="1"/>
</dbReference>
<dbReference type="Pfam" id="PF02384">
    <property type="entry name" value="N6_Mtase"/>
    <property type="match status" value="1"/>
</dbReference>
<comment type="caution">
    <text evidence="4">The sequence shown here is derived from an EMBL/GenBank/DDBJ whole genome shotgun (WGS) entry which is preliminary data.</text>
</comment>
<keyword evidence="4" id="KW-0489">Methyltransferase</keyword>
<accession>A0ABS2LLV2</accession>
<dbReference type="InterPro" id="IPR029063">
    <property type="entry name" value="SAM-dependent_MTases_sf"/>
</dbReference>
<dbReference type="PRINTS" id="PR00507">
    <property type="entry name" value="N12N6MTFRASE"/>
</dbReference>
<dbReference type="InterPro" id="IPR044946">
    <property type="entry name" value="Restrct_endonuc_typeI_TRD_sf"/>
</dbReference>
<dbReference type="RefSeq" id="WP_204940569.1">
    <property type="nucleotide sequence ID" value="NZ_JAFBBP010000001.1"/>
</dbReference>
<dbReference type="CDD" id="cd02440">
    <property type="entry name" value="AdoMet_MTases"/>
    <property type="match status" value="1"/>
</dbReference>
<evidence type="ECO:0000256" key="1">
    <source>
        <dbReference type="ARBA" id="ARBA00022747"/>
    </source>
</evidence>
<keyword evidence="1" id="KW-0680">Restriction system</keyword>
<dbReference type="Gene3D" id="3.90.220.20">
    <property type="entry name" value="DNA methylase specificity domains"/>
    <property type="match status" value="1"/>
</dbReference>
<evidence type="ECO:0000313" key="5">
    <source>
        <dbReference type="Proteomes" id="UP000764837"/>
    </source>
</evidence>
<sequence length="658" mass="70095">MDLPAARNAATVAVGDIARLTDVGRAAVSNWRRRFPDFPTPVGGSSASPLFALDDIEKWLTRHDKPFEVTPSDRVWQLLRGASTDLELGGRIGHLGAFLVFLARNPGRWKSLAGQPDFALVRCLSEQMRAAEPELADLLVAQADHGAAAIVRLTAAAARVDGHRAVFDFLCERYREVHSRRHSVTPAPVAALMVALTASSGDRLLDPACGIGTLLLAADTARTGQVCGQEVDRTAACIALARLLLHGSDARVAVADSLGCDAYSGELFDAVVCNPPFGDRSWGHDDLAGDPRWEHGLPPRGEPELAWVQHCLAHVRPGGRVAILMPAAAASRRSGRRIRASLLRAGALCGVISLPPTGPAGAVTSDLWLLRRGVDVTRPRDVLVVDARAEPGLAELAWRAYFSGSELPTGSRAVPIVDLLDGDVDLTPAMHVAAADASEPAFPPVLESLRVAAAQLVPTLPKLTVSPPVGGRAMTTIGELTRAGAVTIRQAPMSMSSAEDGPASVMTARDVRLGRPPSGTARNFPGAVILQAGDVLVPLAPRTPAVHVVREDGPLLGPRLYLLRVDPEQLDPYFLAGFLRSTQRCGGSGGSSLAARFDIRRSRLPRLPVTEQRRYGDAFRQLMAFEVRLRETTALGEELVERGFQGLGDESLRPAAAD</sequence>
<keyword evidence="4" id="KW-0808">Transferase</keyword>
<dbReference type="Proteomes" id="UP000764837">
    <property type="component" value="Unassembled WGS sequence"/>
</dbReference>
<dbReference type="SUPFAM" id="SSF116734">
    <property type="entry name" value="DNA methylase specificity domain"/>
    <property type="match status" value="1"/>
</dbReference>
<evidence type="ECO:0000313" key="4">
    <source>
        <dbReference type="EMBL" id="MBM7489141.1"/>
    </source>
</evidence>
<organism evidence="4 5">
    <name type="scientific">Micromonospora luteifusca</name>
    <dbReference type="NCBI Taxonomy" id="709860"/>
    <lineage>
        <taxon>Bacteria</taxon>
        <taxon>Bacillati</taxon>
        <taxon>Actinomycetota</taxon>
        <taxon>Actinomycetes</taxon>
        <taxon>Micromonosporales</taxon>
        <taxon>Micromonosporaceae</taxon>
        <taxon>Micromonospora</taxon>
    </lineage>
</organism>
<dbReference type="InterPro" id="IPR003356">
    <property type="entry name" value="DNA_methylase_A-5"/>
</dbReference>
<dbReference type="InterPro" id="IPR002052">
    <property type="entry name" value="DNA_methylase_N6_adenine_CS"/>
</dbReference>
<dbReference type="GO" id="GO:0032259">
    <property type="term" value="P:methylation"/>
    <property type="evidence" value="ECO:0007669"/>
    <property type="project" value="UniProtKB-KW"/>
</dbReference>
<dbReference type="PANTHER" id="PTHR42998">
    <property type="entry name" value="TYPE I RESTRICTION ENZYME HINDVIIP M PROTEIN-RELATED"/>
    <property type="match status" value="1"/>
</dbReference>
<gene>
    <name evidence="4" type="ORF">JOD64_000363</name>
</gene>
<dbReference type="PANTHER" id="PTHR42998:SF1">
    <property type="entry name" value="TYPE I RESTRICTION ENZYME HINDI METHYLASE SUBUNIT"/>
    <property type="match status" value="1"/>
</dbReference>
<reference evidence="4 5" key="1">
    <citation type="submission" date="2021-01" db="EMBL/GenBank/DDBJ databases">
        <title>Sequencing the genomes of 1000 actinobacteria strains.</title>
        <authorList>
            <person name="Klenk H.-P."/>
        </authorList>
    </citation>
    <scope>NUCLEOTIDE SEQUENCE [LARGE SCALE GENOMIC DNA]</scope>
    <source>
        <strain evidence="4 5">DSM 100204</strain>
    </source>
</reference>